<feature type="region of interest" description="Disordered" evidence="1">
    <location>
        <begin position="127"/>
        <end position="188"/>
    </location>
</feature>
<feature type="region of interest" description="Disordered" evidence="1">
    <location>
        <begin position="204"/>
        <end position="244"/>
    </location>
</feature>
<name>A0AAD5T2Q7_9FUNG</name>
<dbReference type="Proteomes" id="UP001211907">
    <property type="component" value="Unassembled WGS sequence"/>
</dbReference>
<feature type="compositionally biased region" description="Polar residues" evidence="1">
    <location>
        <begin position="393"/>
        <end position="408"/>
    </location>
</feature>
<accession>A0AAD5T2Q7</accession>
<proteinExistence type="predicted"/>
<sequence length="516" mass="58250">MSSTQSITSVGSATLESVELAIPIVDGEAPVIETQSAFSANRNNTHANNNFSFRSHIHATNNNTITPANTNANNNANIDNMNGNKDLLRLRVARNRQWMRTSLLQTQTNPNLAQNNGSKYAAYWTLQQPQSSERSKSSRSVKSAAQTRDARKMLQTASPKANISLKQSSNRDERENIKVDSESDQRQTIPANLQVSSINRPLRIINGPSSFQTRSKPAIQSYQPVSVGEKSKSKQELRRKKTLSSPKVIAAIKTPIQSQNTHKTKQTQHPPEFVVRHVNNVEIYPVELVKPKIGVPPPVASPLKPISASSSVRLSNKKPSPKNRIRKLSENNQSSPKHKDPHVQSQLHKFELQKSDVLRYIQRLKSQYARHISSPYRRTARPNSPMKFKETKNVSSASLQRVSPTSLHRISKSRESSPHRSVRPPSPLSRRRSSPSGSHIPIKSPISRRSLRNISKNRKDVEQDVDWEQPFVAPLIKDVKRAFPPLEPDENPRRKRFKEELEKAWEKNLEEGLADY</sequence>
<feature type="compositionally biased region" description="Polar residues" evidence="1">
    <location>
        <begin position="207"/>
        <end position="224"/>
    </location>
</feature>
<protein>
    <submittedName>
        <fullName evidence="2">Uncharacterized protein</fullName>
    </submittedName>
</protein>
<feature type="compositionally biased region" description="Basic and acidic residues" evidence="1">
    <location>
        <begin position="337"/>
        <end position="348"/>
    </location>
</feature>
<gene>
    <name evidence="2" type="ORF">HK100_010770</name>
</gene>
<feature type="compositionally biased region" description="Basic residues" evidence="1">
    <location>
        <begin position="315"/>
        <end position="326"/>
    </location>
</feature>
<organism evidence="2 3">
    <name type="scientific">Physocladia obscura</name>
    <dbReference type="NCBI Taxonomy" id="109957"/>
    <lineage>
        <taxon>Eukaryota</taxon>
        <taxon>Fungi</taxon>
        <taxon>Fungi incertae sedis</taxon>
        <taxon>Chytridiomycota</taxon>
        <taxon>Chytridiomycota incertae sedis</taxon>
        <taxon>Chytridiomycetes</taxon>
        <taxon>Chytridiales</taxon>
        <taxon>Chytriomycetaceae</taxon>
        <taxon>Physocladia</taxon>
    </lineage>
</organism>
<feature type="compositionally biased region" description="Basic and acidic residues" evidence="1">
    <location>
        <begin position="169"/>
        <end position="185"/>
    </location>
</feature>
<keyword evidence="3" id="KW-1185">Reference proteome</keyword>
<feature type="region of interest" description="Disordered" evidence="1">
    <location>
        <begin position="372"/>
        <end position="453"/>
    </location>
</feature>
<evidence type="ECO:0000313" key="3">
    <source>
        <dbReference type="Proteomes" id="UP001211907"/>
    </source>
</evidence>
<comment type="caution">
    <text evidence="2">The sequence shown here is derived from an EMBL/GenBank/DDBJ whole genome shotgun (WGS) entry which is preliminary data.</text>
</comment>
<feature type="compositionally biased region" description="Polar residues" evidence="1">
    <location>
        <begin position="155"/>
        <end position="168"/>
    </location>
</feature>
<dbReference type="EMBL" id="JADGJH010000606">
    <property type="protein sequence ID" value="KAJ3125500.1"/>
    <property type="molecule type" value="Genomic_DNA"/>
</dbReference>
<reference evidence="2" key="1">
    <citation type="submission" date="2020-05" db="EMBL/GenBank/DDBJ databases">
        <title>Phylogenomic resolution of chytrid fungi.</title>
        <authorList>
            <person name="Stajich J.E."/>
            <person name="Amses K."/>
            <person name="Simmons R."/>
            <person name="Seto K."/>
            <person name="Myers J."/>
            <person name="Bonds A."/>
            <person name="Quandt C.A."/>
            <person name="Barry K."/>
            <person name="Liu P."/>
            <person name="Grigoriev I."/>
            <person name="Longcore J.E."/>
            <person name="James T.Y."/>
        </authorList>
    </citation>
    <scope>NUCLEOTIDE SEQUENCE</scope>
    <source>
        <strain evidence="2">JEL0513</strain>
    </source>
</reference>
<evidence type="ECO:0000256" key="1">
    <source>
        <dbReference type="SAM" id="MobiDB-lite"/>
    </source>
</evidence>
<feature type="region of interest" description="Disordered" evidence="1">
    <location>
        <begin position="300"/>
        <end position="348"/>
    </location>
</feature>
<dbReference type="AlphaFoldDB" id="A0AAD5T2Q7"/>
<evidence type="ECO:0000313" key="2">
    <source>
        <dbReference type="EMBL" id="KAJ3125500.1"/>
    </source>
</evidence>